<gene>
    <name evidence="2" type="ORF">S7711_03302</name>
</gene>
<reference evidence="2 3" key="1">
    <citation type="journal article" date="2014" name="BMC Genomics">
        <title>Comparative genome sequencing reveals chemotype-specific gene clusters in the toxigenic black mold Stachybotrys.</title>
        <authorList>
            <person name="Semeiks J."/>
            <person name="Borek D."/>
            <person name="Otwinowski Z."/>
            <person name="Grishin N.V."/>
        </authorList>
    </citation>
    <scope>NUCLEOTIDE SEQUENCE [LARGE SCALE GENOMIC DNA]</scope>
    <source>
        <strain evidence="3">CBS 109288 / IBT 7711</strain>
    </source>
</reference>
<proteinExistence type="predicted"/>
<dbReference type="OrthoDB" id="4776522at2759"/>
<feature type="region of interest" description="Disordered" evidence="1">
    <location>
        <begin position="255"/>
        <end position="286"/>
    </location>
</feature>
<dbReference type="AlphaFoldDB" id="A0A084AUL6"/>
<evidence type="ECO:0000313" key="3">
    <source>
        <dbReference type="Proteomes" id="UP000028045"/>
    </source>
</evidence>
<feature type="compositionally biased region" description="Polar residues" evidence="1">
    <location>
        <begin position="272"/>
        <end position="281"/>
    </location>
</feature>
<evidence type="ECO:0000256" key="1">
    <source>
        <dbReference type="SAM" id="MobiDB-lite"/>
    </source>
</evidence>
<evidence type="ECO:0000313" key="2">
    <source>
        <dbReference type="EMBL" id="KEY68995.1"/>
    </source>
</evidence>
<organism evidence="2 3">
    <name type="scientific">Stachybotrys chartarum (strain CBS 109288 / IBT 7711)</name>
    <name type="common">Toxic black mold</name>
    <name type="synonym">Stilbospora chartarum</name>
    <dbReference type="NCBI Taxonomy" id="1280523"/>
    <lineage>
        <taxon>Eukaryota</taxon>
        <taxon>Fungi</taxon>
        <taxon>Dikarya</taxon>
        <taxon>Ascomycota</taxon>
        <taxon>Pezizomycotina</taxon>
        <taxon>Sordariomycetes</taxon>
        <taxon>Hypocreomycetidae</taxon>
        <taxon>Hypocreales</taxon>
        <taxon>Stachybotryaceae</taxon>
        <taxon>Stachybotrys</taxon>
    </lineage>
</organism>
<dbReference type="EMBL" id="KL648554">
    <property type="protein sequence ID" value="KEY68995.1"/>
    <property type="molecule type" value="Genomic_DNA"/>
</dbReference>
<protein>
    <submittedName>
        <fullName evidence="2">Uncharacterized protein</fullName>
    </submittedName>
</protein>
<accession>A0A084AUL6</accession>
<feature type="region of interest" description="Disordered" evidence="1">
    <location>
        <begin position="390"/>
        <end position="409"/>
    </location>
</feature>
<dbReference type="Proteomes" id="UP000028045">
    <property type="component" value="Unassembled WGS sequence"/>
</dbReference>
<dbReference type="HOGENOM" id="CLU_038955_1_0_1"/>
<name>A0A084AUL6_STACB</name>
<keyword evidence="3" id="KW-1185">Reference proteome</keyword>
<sequence length="460" mass="50959">MSTRSPPGFSSRPTFLPQCTHLTMTRVYDNQALCVTCNRPGPIGWLYQCTQDTEETLERAAARGEQIHIDELGYHFVSKLDIRARSPAARQDKLSFFNEISQDQMASYRPDQIAQIIQQRENVHTKIKQEKDQAQSVALIARIGHLTGLHHRFQTSSFGHTVSKECQYQVCPNCRPSAADRAYLSLDAIVKGEVPPTAAVGYGFHVMGERPVMNAEIIKHIGYLPVPLRPRSAYGSSSLDSELSVMELLDYQIAQGQGSQQRHQQDEHGHDGNTTPLSTRNAPLGNLKHSPRCENLATYSDHGLCVPRGPLERPLSELELESFCHLNGSHPTKIPSTPPGQEQIRHLRSSSEYTTQVHDHDAVAQTPRSAPAYIYAPQYPYTLPAHDTVEPNDVEDDRESLSSTNSNLGHIPACSDDSFTLQHDAEDAHRFAPAPLKVISGVAVLEESVELGVPDVITQA</sequence>